<dbReference type="AlphaFoldDB" id="A0A6G1KKW9"/>
<dbReference type="InterPro" id="IPR016181">
    <property type="entry name" value="Acyl_CoA_acyltransferase"/>
</dbReference>
<name>A0A6G1KKW9_9PLEO</name>
<evidence type="ECO:0000259" key="2">
    <source>
        <dbReference type="PROSITE" id="PS51186"/>
    </source>
</evidence>
<reference evidence="3" key="1">
    <citation type="journal article" date="2020" name="Stud. Mycol.">
        <title>101 Dothideomycetes genomes: a test case for predicting lifestyles and emergence of pathogens.</title>
        <authorList>
            <person name="Haridas S."/>
            <person name="Albert R."/>
            <person name="Binder M."/>
            <person name="Bloem J."/>
            <person name="Labutti K."/>
            <person name="Salamov A."/>
            <person name="Andreopoulos B."/>
            <person name="Baker S."/>
            <person name="Barry K."/>
            <person name="Bills G."/>
            <person name="Bluhm B."/>
            <person name="Cannon C."/>
            <person name="Castanera R."/>
            <person name="Culley D."/>
            <person name="Daum C."/>
            <person name="Ezra D."/>
            <person name="Gonzalez J."/>
            <person name="Henrissat B."/>
            <person name="Kuo A."/>
            <person name="Liang C."/>
            <person name="Lipzen A."/>
            <person name="Lutzoni F."/>
            <person name="Magnuson J."/>
            <person name="Mondo S."/>
            <person name="Nolan M."/>
            <person name="Ohm R."/>
            <person name="Pangilinan J."/>
            <person name="Park H.-J."/>
            <person name="Ramirez L."/>
            <person name="Alfaro M."/>
            <person name="Sun H."/>
            <person name="Tritt A."/>
            <person name="Yoshinaga Y."/>
            <person name="Zwiers L.-H."/>
            <person name="Turgeon B."/>
            <person name="Goodwin S."/>
            <person name="Spatafora J."/>
            <person name="Crous P."/>
            <person name="Grigoriev I."/>
        </authorList>
    </citation>
    <scope>NUCLEOTIDE SEQUENCE</scope>
    <source>
        <strain evidence="3">CBS 279.74</strain>
    </source>
</reference>
<dbReference type="InterPro" id="IPR000182">
    <property type="entry name" value="GNAT_dom"/>
</dbReference>
<dbReference type="PANTHER" id="PTHR42791">
    <property type="entry name" value="GNAT FAMILY ACETYLTRANSFERASE"/>
    <property type="match status" value="1"/>
</dbReference>
<keyword evidence="4" id="KW-1185">Reference proteome</keyword>
<dbReference type="InterPro" id="IPR052523">
    <property type="entry name" value="Trichothecene_AcTrans"/>
</dbReference>
<feature type="domain" description="N-acetyltransferase" evidence="2">
    <location>
        <begin position="143"/>
        <end position="233"/>
    </location>
</feature>
<dbReference type="SUPFAM" id="SSF55729">
    <property type="entry name" value="Acyl-CoA N-acyltransferases (Nat)"/>
    <property type="match status" value="1"/>
</dbReference>
<dbReference type="Gene3D" id="3.40.630.30">
    <property type="match status" value="1"/>
</dbReference>
<dbReference type="EMBL" id="MU005765">
    <property type="protein sequence ID" value="KAF2713195.1"/>
    <property type="molecule type" value="Genomic_DNA"/>
</dbReference>
<accession>A0A6G1KKW9</accession>
<dbReference type="CDD" id="cd04301">
    <property type="entry name" value="NAT_SF"/>
    <property type="match status" value="1"/>
</dbReference>
<feature type="region of interest" description="Disordered" evidence="1">
    <location>
        <begin position="211"/>
        <end position="236"/>
    </location>
</feature>
<organism evidence="3 4">
    <name type="scientific">Pleomassaria siparia CBS 279.74</name>
    <dbReference type="NCBI Taxonomy" id="1314801"/>
    <lineage>
        <taxon>Eukaryota</taxon>
        <taxon>Fungi</taxon>
        <taxon>Dikarya</taxon>
        <taxon>Ascomycota</taxon>
        <taxon>Pezizomycotina</taxon>
        <taxon>Dothideomycetes</taxon>
        <taxon>Pleosporomycetidae</taxon>
        <taxon>Pleosporales</taxon>
        <taxon>Pleomassariaceae</taxon>
        <taxon>Pleomassaria</taxon>
    </lineage>
</organism>
<proteinExistence type="predicted"/>
<gene>
    <name evidence="3" type="ORF">K504DRAFT_487671</name>
</gene>
<protein>
    <recommendedName>
        <fullName evidence="2">N-acetyltransferase domain-containing protein</fullName>
    </recommendedName>
</protein>
<dbReference type="Proteomes" id="UP000799428">
    <property type="component" value="Unassembled WGS sequence"/>
</dbReference>
<dbReference type="GO" id="GO:0016747">
    <property type="term" value="F:acyltransferase activity, transferring groups other than amino-acyl groups"/>
    <property type="evidence" value="ECO:0007669"/>
    <property type="project" value="InterPro"/>
</dbReference>
<evidence type="ECO:0000256" key="1">
    <source>
        <dbReference type="SAM" id="MobiDB-lite"/>
    </source>
</evidence>
<evidence type="ECO:0000313" key="4">
    <source>
        <dbReference type="Proteomes" id="UP000799428"/>
    </source>
</evidence>
<dbReference type="PROSITE" id="PS51186">
    <property type="entry name" value="GNAT"/>
    <property type="match status" value="1"/>
</dbReference>
<dbReference type="OrthoDB" id="2115692at2759"/>
<dbReference type="Pfam" id="PF13673">
    <property type="entry name" value="Acetyltransf_10"/>
    <property type="match status" value="1"/>
</dbReference>
<dbReference type="PANTHER" id="PTHR42791:SF16">
    <property type="entry name" value="N-ACETYLTRANSFERASE DOMAIN-CONTAINING PROTEIN"/>
    <property type="match status" value="1"/>
</dbReference>
<evidence type="ECO:0000313" key="3">
    <source>
        <dbReference type="EMBL" id="KAF2713195.1"/>
    </source>
</evidence>
<sequence>MPLRPERFSDHAALAKLCKAAFFDEDLFGRVMHPRRHEFTDDPTLYWLQNIRNLWFDWQNRGFVAVTRDEEHGKEIIVGIAVWQRQGEGGKKMALNWFDPRNLAVPLTNLTYTVTSYLYPNRALDPTKANILGQSRKYSAHHWAGAREENWYLCLLAVHPDYQGKGFGRELVEWGLQQAERESVYASVRSSDGKDGFYLKTGFDRIVGSSTEGEGNPLAGVKGGSILFRDPKRKSK</sequence>